<protein>
    <submittedName>
        <fullName evidence="3">Lysophospholipase</fullName>
    </submittedName>
</protein>
<evidence type="ECO:0000259" key="2">
    <source>
        <dbReference type="Pfam" id="PF12146"/>
    </source>
</evidence>
<dbReference type="eggNOG" id="COG2267">
    <property type="taxonomic scope" value="Bacteria"/>
</dbReference>
<dbReference type="Proteomes" id="UP000000466">
    <property type="component" value="Chromosome"/>
</dbReference>
<gene>
    <name evidence="3" type="ordered locus">M5M_09730</name>
</gene>
<dbReference type="OrthoDB" id="8476759at2"/>
<dbReference type="InterPro" id="IPR029058">
    <property type="entry name" value="AB_hydrolase_fold"/>
</dbReference>
<accession>K4KJ00</accession>
<dbReference type="PANTHER" id="PTHR11614">
    <property type="entry name" value="PHOSPHOLIPASE-RELATED"/>
    <property type="match status" value="1"/>
</dbReference>
<evidence type="ECO:0000313" key="4">
    <source>
        <dbReference type="Proteomes" id="UP000000466"/>
    </source>
</evidence>
<dbReference type="SUPFAM" id="SSF53474">
    <property type="entry name" value="alpha/beta-Hydrolases"/>
    <property type="match status" value="1"/>
</dbReference>
<dbReference type="Pfam" id="PF12146">
    <property type="entry name" value="Hydrolase_4"/>
    <property type="match status" value="1"/>
</dbReference>
<sequence>MLLSRVFRLITPLLWGLLGFVVGVMAILYVWVQARPSPDFWHEPALHHKRLAELDDLSSANWADYVAHEQTQFAGLQRLVDRKARKAAPALPPWHRFSPAGKANSLAYEPNWNRSFYLAPQTTARFAVVLVHGLSDSPYSMRALGQAYAQAGAQVYGLRVPGHGLTPGMLLNYRWEKAAQAVALAVEQAAEGGQPVYLVGYSNGAALSLHHALNQHKEQHSAALAGLVLLAPALEVSPLAGFAYIQAWLGHLPGYYNLAWVDIYPEYDPYKYNSFPVQAGKEMYDLTQSLLQQTNVLNDADKQRMPPILAFMSATDATVNASAVKTRLLDSLNDPRHELVLFDVNHQAEAAGLLRHSHRQLVNQLRQQPQVFNLRLVSNQPTPETTVSAQVVEYYRPAHHTDVQPRALAYEWPADVYSLSHVAMPFAPDDPINGNTPTGKNSTQPVYLGGGGVRGERGAFIVSMDQLARLRFNPFFDYVVERSMAFMEQNALDNKPADE</sequence>
<keyword evidence="1" id="KW-0812">Transmembrane</keyword>
<keyword evidence="4" id="KW-1185">Reference proteome</keyword>
<feature type="transmembrane region" description="Helical" evidence="1">
    <location>
        <begin position="12"/>
        <end position="32"/>
    </location>
</feature>
<organism evidence="3 4">
    <name type="scientific">Simiduia agarivorans (strain DSM 21679 / JCM 13881 / BCRC 17597 / SA1)</name>
    <dbReference type="NCBI Taxonomy" id="1117647"/>
    <lineage>
        <taxon>Bacteria</taxon>
        <taxon>Pseudomonadati</taxon>
        <taxon>Pseudomonadota</taxon>
        <taxon>Gammaproteobacteria</taxon>
        <taxon>Cellvibrionales</taxon>
        <taxon>Cellvibrionaceae</taxon>
        <taxon>Simiduia</taxon>
    </lineage>
</organism>
<dbReference type="InterPro" id="IPR022742">
    <property type="entry name" value="Hydrolase_4"/>
</dbReference>
<dbReference type="InterPro" id="IPR051044">
    <property type="entry name" value="MAG_DAG_Lipase"/>
</dbReference>
<proteinExistence type="predicted"/>
<keyword evidence="1" id="KW-0472">Membrane</keyword>
<evidence type="ECO:0000256" key="1">
    <source>
        <dbReference type="SAM" id="Phobius"/>
    </source>
</evidence>
<keyword evidence="1" id="KW-1133">Transmembrane helix</keyword>
<dbReference type="EMBL" id="CP003746">
    <property type="protein sequence ID" value="AFU99129.1"/>
    <property type="molecule type" value="Genomic_DNA"/>
</dbReference>
<evidence type="ECO:0000313" key="3">
    <source>
        <dbReference type="EMBL" id="AFU99129.1"/>
    </source>
</evidence>
<name>K4KJ00_SIMAS</name>
<feature type="domain" description="Serine aminopeptidase S33" evidence="2">
    <location>
        <begin position="124"/>
        <end position="342"/>
    </location>
</feature>
<dbReference type="Gene3D" id="3.40.50.1820">
    <property type="entry name" value="alpha/beta hydrolase"/>
    <property type="match status" value="1"/>
</dbReference>
<dbReference type="KEGG" id="saga:M5M_09730"/>
<dbReference type="HOGENOM" id="CLU_043381_0_0_6"/>
<reference evidence="3 4" key="1">
    <citation type="journal article" date="2013" name="Genome Announc.">
        <title>Complete genome sequence of Simiduia agarivorans SA1(T), a marine bacterium able to degrade a variety of polysaccharides.</title>
        <authorList>
            <person name="Lin S.Y."/>
            <person name="Shieh W.Y."/>
            <person name="Chen J.S."/>
            <person name="Tang S.L."/>
        </authorList>
    </citation>
    <scope>NUCLEOTIDE SEQUENCE [LARGE SCALE GENOMIC DNA]</scope>
    <source>
        <strain evidence="4">DSM 21679 / JCM 13881 / BCRC 17597 / SA1</strain>
    </source>
</reference>
<dbReference type="AlphaFoldDB" id="K4KJ00"/>
<dbReference type="RefSeq" id="WP_015047293.1">
    <property type="nucleotide sequence ID" value="NC_018868.3"/>
</dbReference>
<dbReference type="STRING" id="1117647.M5M_09730"/>